<comment type="caution">
    <text evidence="2">The sequence shown here is derived from an EMBL/GenBank/DDBJ whole genome shotgun (WGS) entry which is preliminary data.</text>
</comment>
<reference evidence="2 3" key="1">
    <citation type="journal article" date="2018" name="Genome Biol. Evol.">
        <title>Multiple Roots of Fruiting Body Formation in Amoebozoa.</title>
        <authorList>
            <person name="Hillmann F."/>
            <person name="Forbes G."/>
            <person name="Novohradska S."/>
            <person name="Ferling I."/>
            <person name="Riege K."/>
            <person name="Groth M."/>
            <person name="Westermann M."/>
            <person name="Marz M."/>
            <person name="Spaller T."/>
            <person name="Winckler T."/>
            <person name="Schaap P."/>
            <person name="Glockner G."/>
        </authorList>
    </citation>
    <scope>NUCLEOTIDE SEQUENCE [LARGE SCALE GENOMIC DNA]</scope>
    <source>
        <strain evidence="2 3">Jena</strain>
    </source>
</reference>
<evidence type="ECO:0000313" key="3">
    <source>
        <dbReference type="Proteomes" id="UP000241769"/>
    </source>
</evidence>
<proteinExistence type="predicted"/>
<accession>A0A2P6N4M9</accession>
<name>A0A2P6N4M9_9EUKA</name>
<dbReference type="AlphaFoldDB" id="A0A2P6N4M9"/>
<sequence>NNHLMYVIALLMISLIQILFIRFSLLYFSFVIDFTDKASPFTALLTCLDREPTVMILVLIQSAHSITSLNQCYRQINGIRENTTTNERMNGRRYLYLQQGGRFVNPFDQGLSSNLREFFFNEKDCHKTKRRVYEVYVEAEVDKQIQGMDKRITLMGRLESHDRIMTRSTCNRSEGVNYRDLVIRNIPQTKSLVSKDSKFGASSDSSE</sequence>
<dbReference type="OrthoDB" id="6781668at2759"/>
<keyword evidence="1" id="KW-0812">Transmembrane</keyword>
<dbReference type="InParanoid" id="A0A2P6N4M9"/>
<feature type="transmembrane region" description="Helical" evidence="1">
    <location>
        <begin position="6"/>
        <end position="28"/>
    </location>
</feature>
<keyword evidence="1" id="KW-1133">Transmembrane helix</keyword>
<evidence type="ECO:0000313" key="2">
    <source>
        <dbReference type="EMBL" id="PRP78907.1"/>
    </source>
</evidence>
<evidence type="ECO:0000256" key="1">
    <source>
        <dbReference type="SAM" id="Phobius"/>
    </source>
</evidence>
<dbReference type="EMBL" id="MDYQ01000206">
    <property type="protein sequence ID" value="PRP78907.1"/>
    <property type="molecule type" value="Genomic_DNA"/>
</dbReference>
<keyword evidence="3" id="KW-1185">Reference proteome</keyword>
<feature type="non-terminal residue" evidence="2">
    <location>
        <position position="1"/>
    </location>
</feature>
<keyword evidence="1" id="KW-0472">Membrane</keyword>
<organism evidence="2 3">
    <name type="scientific">Planoprotostelium fungivorum</name>
    <dbReference type="NCBI Taxonomy" id="1890364"/>
    <lineage>
        <taxon>Eukaryota</taxon>
        <taxon>Amoebozoa</taxon>
        <taxon>Evosea</taxon>
        <taxon>Variosea</taxon>
        <taxon>Cavosteliida</taxon>
        <taxon>Cavosteliaceae</taxon>
        <taxon>Planoprotostelium</taxon>
    </lineage>
</organism>
<protein>
    <submittedName>
        <fullName evidence="2">Uncharacterized protein</fullName>
    </submittedName>
</protein>
<gene>
    <name evidence="2" type="ORF">PROFUN_13346</name>
</gene>
<dbReference type="Proteomes" id="UP000241769">
    <property type="component" value="Unassembled WGS sequence"/>
</dbReference>